<dbReference type="GeneID" id="88769320"/>
<comment type="caution">
    <text evidence="4">The sequence shown here is derived from an EMBL/GenBank/DDBJ whole genome shotgun (WGS) entry which is preliminary data.</text>
</comment>
<evidence type="ECO:0000256" key="2">
    <source>
        <dbReference type="ARBA" id="ARBA00022638"/>
    </source>
</evidence>
<dbReference type="RefSeq" id="WP_007310062.1">
    <property type="nucleotide sequence ID" value="NZ_AESD01000255.1"/>
</dbReference>
<dbReference type="Gene3D" id="1.10.530.40">
    <property type="match status" value="1"/>
</dbReference>
<dbReference type="CDD" id="cd16903">
    <property type="entry name" value="pesticin_lyz-like"/>
    <property type="match status" value="1"/>
</dbReference>
<feature type="region of interest" description="Disordered" evidence="3">
    <location>
        <begin position="192"/>
        <end position="213"/>
    </location>
</feature>
<feature type="compositionally biased region" description="Polar residues" evidence="3">
    <location>
        <begin position="199"/>
        <end position="213"/>
    </location>
</feature>
<keyword evidence="2" id="KW-0081">Bacteriolytic enzyme</keyword>
<dbReference type="GO" id="GO:0031640">
    <property type="term" value="P:killing of cells of another organism"/>
    <property type="evidence" value="ECO:0007669"/>
    <property type="project" value="UniProtKB-KW"/>
</dbReference>
<organism evidence="4 5">
    <name type="scientific">Crocosphaera watsonii WH 0003</name>
    <dbReference type="NCBI Taxonomy" id="423471"/>
    <lineage>
        <taxon>Bacteria</taxon>
        <taxon>Bacillati</taxon>
        <taxon>Cyanobacteriota</taxon>
        <taxon>Cyanophyceae</taxon>
        <taxon>Oscillatoriophycideae</taxon>
        <taxon>Chroococcales</taxon>
        <taxon>Aphanothecaceae</taxon>
        <taxon>Crocosphaera</taxon>
    </lineage>
</organism>
<evidence type="ECO:0000313" key="5">
    <source>
        <dbReference type="Proteomes" id="UP000003477"/>
    </source>
</evidence>
<dbReference type="EMBL" id="AESD01000255">
    <property type="protein sequence ID" value="EHJ13641.1"/>
    <property type="molecule type" value="Genomic_DNA"/>
</dbReference>
<dbReference type="InterPro" id="IPR023347">
    <property type="entry name" value="Lysozyme_dom_sf"/>
</dbReference>
<evidence type="ECO:0000313" key="4">
    <source>
        <dbReference type="EMBL" id="EHJ13641.1"/>
    </source>
</evidence>
<accession>G5J2D9</accession>
<evidence type="ECO:0000256" key="3">
    <source>
        <dbReference type="SAM" id="MobiDB-lite"/>
    </source>
</evidence>
<reference evidence="4 5" key="1">
    <citation type="journal article" date="2011" name="Front. Microbiol.">
        <title>Two Strains of Crocosphaera watsonii with Highly Conserved Genomes are Distinguished by Strain-Specific Features.</title>
        <authorList>
            <person name="Bench S.R."/>
            <person name="Ilikchyan I.N."/>
            <person name="Tripp H.J."/>
            <person name="Zehr J.P."/>
        </authorList>
    </citation>
    <scope>NUCLEOTIDE SEQUENCE [LARGE SCALE GENOMIC DNA]</scope>
    <source>
        <strain evidence="4 5">WH 0003</strain>
    </source>
</reference>
<dbReference type="AlphaFoldDB" id="G5J2D9"/>
<dbReference type="GO" id="GO:0003796">
    <property type="term" value="F:lysozyme activity"/>
    <property type="evidence" value="ECO:0007669"/>
    <property type="project" value="InterPro"/>
</dbReference>
<sequence length="778" mass="86182">MTPLAPIGFAITATAGAISAVQAAYNGDWSGAIFNAAMAVVGYKLSTVSAEISQATDAVKIAKAETTLKTLKTYQAVAVGTFNTYRAIQSGDNTLAFLSAIQGAANFIAIDGVPIGEKFDTTTQFTNLEKIAITAGQISVATYQGIEAIENGDILESLQYIGAIAGKIGDNFAGEIQDFARDNLGELGQELFPEEDANGNPSQGGENEQGNTEDSFIDTLKNLYGDFKDFTGLEFDDLKKIYKTANIAIDAYEDGGLNAWLKAIDKSLGIWREEVQEIVNEYLYEPEIIEVAKELEINPQNLELDENGNIYFLTSDNNKILVKVKFSQEIKSLGDEIDQLSFSEMKEKIDALPDEQKEQVIQYLRDKYGSAENWENEHPVLVADGGNVVTDVGTDPGIEESLKQQEVKDFIFNPFLTVPKGQLTFDAEGNDNKNSIYYSRIPHVPLVGKSGVTIGRGYDLSQHTKDTIIKDLTSIGLSEDDAKIYAIFSQESNLTGNQAKEKLEQYKDQLPELTLEQQHKLFNIEWKRKEAVVLSIYEKADTVQEYGKVDTENLHPAIHQLIVDLTYRGDYNSATRKLVQPFVANNDLKGLLGLMSDETWWQNSQMTGFDGETYKQKIPQDRFYRRMEFLEEAISNLNQSGQSNTLTQATLGYNKIDPLTGINLSDNSYPGRDRLDPITGASSLDVFVLGNTTNVFYNDSNSTNTTESKNGYAQIRNFDNNIDKIQLHGESNDYVLGSTNKGQAIYLKTSGEDELIGILEGVNNFDLNKNVIYVGKYQ</sequence>
<protein>
    <submittedName>
        <fullName evidence="4">EF hand domain protein</fullName>
    </submittedName>
</protein>
<keyword evidence="1" id="KW-0929">Antimicrobial</keyword>
<evidence type="ECO:0000256" key="1">
    <source>
        <dbReference type="ARBA" id="ARBA00022529"/>
    </source>
</evidence>
<dbReference type="Proteomes" id="UP000003477">
    <property type="component" value="Unassembled WGS sequence"/>
</dbReference>
<gene>
    <name evidence="4" type="ORF">CWATWH0003_1672</name>
</gene>
<dbReference type="PATRIC" id="fig|423471.3.peg.1562"/>
<proteinExistence type="predicted"/>
<dbReference type="GO" id="GO:0042742">
    <property type="term" value="P:defense response to bacterium"/>
    <property type="evidence" value="ECO:0007669"/>
    <property type="project" value="UniProtKB-KW"/>
</dbReference>
<name>G5J2D9_CROWT</name>